<dbReference type="AlphaFoldDB" id="A0A1K0IPC5"/>
<dbReference type="InterPro" id="IPR045851">
    <property type="entry name" value="AMP-bd_C_sf"/>
</dbReference>
<evidence type="ECO:0000259" key="2">
    <source>
        <dbReference type="Pfam" id="PF13193"/>
    </source>
</evidence>
<dbReference type="Pfam" id="PF13193">
    <property type="entry name" value="AMP-binding_C"/>
    <property type="match status" value="1"/>
</dbReference>
<feature type="domain" description="AMP-binding enzyme C-terminal" evidence="2">
    <location>
        <begin position="426"/>
        <end position="500"/>
    </location>
</feature>
<dbReference type="Pfam" id="PF00501">
    <property type="entry name" value="AMP-binding"/>
    <property type="match status" value="1"/>
</dbReference>
<name>A0A1K0IPC5_CUPNE</name>
<dbReference type="InterPro" id="IPR000873">
    <property type="entry name" value="AMP-dep_synth/lig_dom"/>
</dbReference>
<gene>
    <name evidence="3" type="ORF">CNECB9_5220005</name>
</gene>
<dbReference type="PROSITE" id="PS00455">
    <property type="entry name" value="AMP_BINDING"/>
    <property type="match status" value="1"/>
</dbReference>
<keyword evidence="3" id="KW-0436">Ligase</keyword>
<dbReference type="SUPFAM" id="SSF56801">
    <property type="entry name" value="Acetyl-CoA synthetase-like"/>
    <property type="match status" value="1"/>
</dbReference>
<dbReference type="GO" id="GO:0016878">
    <property type="term" value="F:acid-thiol ligase activity"/>
    <property type="evidence" value="ECO:0007669"/>
    <property type="project" value="UniProtKB-ARBA"/>
</dbReference>
<evidence type="ECO:0000313" key="3">
    <source>
        <dbReference type="EMBL" id="SCU93602.1"/>
    </source>
</evidence>
<sequence>MSEPHSVPAIEFRRIHEVIDPWVHSQPQGTALVDKRFRLGYAELATAVRGAALQLRELGVQPGDRVMLVAENCAALAVLVLAASRCDAWAVVVNARLSPREIDSFIEHSGARRVLYASDVSKEAASHADRAGAVPCAWPLVGELAVGPLNETASPEPVKDEPADQVAVMLYTSGTSGEPKGVMLTHANLLYVATLSRQLRQLSPADSVYGVLPMAHVVGLSSQLVGSLSCGCVLHLEERFSPQALVNALREAGITVLIGVPAMYARLLEWCGRTGTVLDGHGLRIIGTAGAPLTRELKSAVELAFGMPLQNGYGLTEMSPTIAQTLLEHPREDCSVGPPVPGVEVRIIDASGNDVAPGGAGELWVRGPNLMKGYYKDAVQTRAAVNADGWLNTGDMARQGEDGGLFIVGRTRELIIRSGFNVYPVEVEQVLNSHPAIVQSAVVGRQVEGNEEVVAFVELAEGVPVARDELEAYLRERLSPYKVPAEIRSMMQLPAAPTGKLLKSEIKKLAASAADASQTVL</sequence>
<dbReference type="InterPro" id="IPR025110">
    <property type="entry name" value="AMP-bd_C"/>
</dbReference>
<organism evidence="3">
    <name type="scientific">Cupriavidus necator</name>
    <name type="common">Alcaligenes eutrophus</name>
    <name type="synonym">Ralstonia eutropha</name>
    <dbReference type="NCBI Taxonomy" id="106590"/>
    <lineage>
        <taxon>Bacteria</taxon>
        <taxon>Pseudomonadati</taxon>
        <taxon>Pseudomonadota</taxon>
        <taxon>Betaproteobacteria</taxon>
        <taxon>Burkholderiales</taxon>
        <taxon>Burkholderiaceae</taxon>
        <taxon>Cupriavidus</taxon>
    </lineage>
</organism>
<accession>A0A1K0IPC5</accession>
<dbReference type="RefSeq" id="WP_340529352.1">
    <property type="nucleotide sequence ID" value="NZ_FMSH01000471.1"/>
</dbReference>
<protein>
    <submittedName>
        <fullName evidence="3">AMP-dependent synthetase and ligase</fullName>
    </submittedName>
</protein>
<proteinExistence type="predicted"/>
<dbReference type="InterPro" id="IPR042099">
    <property type="entry name" value="ANL_N_sf"/>
</dbReference>
<evidence type="ECO:0000259" key="1">
    <source>
        <dbReference type="Pfam" id="PF00501"/>
    </source>
</evidence>
<dbReference type="Gene3D" id="3.30.300.30">
    <property type="match status" value="1"/>
</dbReference>
<dbReference type="InterPro" id="IPR020845">
    <property type="entry name" value="AMP-binding_CS"/>
</dbReference>
<reference evidence="3" key="1">
    <citation type="submission" date="2016-09" db="EMBL/GenBank/DDBJ databases">
        <authorList>
            <person name="Capua I."/>
            <person name="De Benedictis P."/>
            <person name="Joannis T."/>
            <person name="Lombin L.H."/>
            <person name="Cattoli G."/>
        </authorList>
    </citation>
    <scope>NUCLEOTIDE SEQUENCE</scope>
    <source>
        <strain evidence="3">B9</strain>
    </source>
</reference>
<dbReference type="EMBL" id="FMSH01000471">
    <property type="protein sequence ID" value="SCU93602.1"/>
    <property type="molecule type" value="Genomic_DNA"/>
</dbReference>
<dbReference type="Gene3D" id="3.40.50.12780">
    <property type="entry name" value="N-terminal domain of ligase-like"/>
    <property type="match status" value="1"/>
</dbReference>
<dbReference type="PANTHER" id="PTHR43767">
    <property type="entry name" value="LONG-CHAIN-FATTY-ACID--COA LIGASE"/>
    <property type="match status" value="1"/>
</dbReference>
<dbReference type="InterPro" id="IPR050237">
    <property type="entry name" value="ATP-dep_AMP-bd_enzyme"/>
</dbReference>
<feature type="domain" description="AMP-dependent synthetase/ligase" evidence="1">
    <location>
        <begin position="22"/>
        <end position="375"/>
    </location>
</feature>
<dbReference type="PANTHER" id="PTHR43767:SF1">
    <property type="entry name" value="NONRIBOSOMAL PEPTIDE SYNTHASE PES1 (EUROFUNG)-RELATED"/>
    <property type="match status" value="1"/>
</dbReference>